<evidence type="ECO:0000256" key="5">
    <source>
        <dbReference type="ARBA" id="ARBA00022741"/>
    </source>
</evidence>
<keyword evidence="12" id="KW-1185">Reference proteome</keyword>
<evidence type="ECO:0000259" key="10">
    <source>
        <dbReference type="PROSITE" id="PS50109"/>
    </source>
</evidence>
<dbReference type="Proteomes" id="UP000176050">
    <property type="component" value="Chromosome"/>
</dbReference>
<dbReference type="KEGG" id="lul:LPB138_09545"/>
<sequence length="485" mass="55589">MNRTKLSLQNRVFLSMVALIIIASILIAIVTIIQYHEQAEEYNTGRLERKETAIRNHITVELNNTTYEIVPSKLRYIFLYQNKIFDISRIHNLEIEIYDLDGNFSISSNRDFTNDTVVRKIDKNILDILANTTDHRYVKREKKDDKEYQSSYTYIVNHNYRPIGILHLPYLEDSSDQDRELSEFLSRLALGFLLIFIVGMVLAYFISSYITRSIKTVSDKMSETRLLKRNEKISLKDASKEIYSLVESYNSMVDDLEESAVKLAQSEREEAWREMAKQVAHEIKNPLTPMRLTVQMFERKFDPEDPMITHKLKEFSKTMIQQIDVMSSIASAFSDFAKMPTQKREKINVVDVVKLATEIFTEPYISFDSEGKNIVANLDKMQITRVVTNLIKNSIQAMVDIDNPSVKVTVLDKGNDVVISVSDNGKGISDELKNKVFEPKFTTKTSGMGLGLPMVKNIIEAYGGVISFISDEDSGTVFTITLPKK</sequence>
<keyword evidence="9" id="KW-1133">Transmembrane helix</keyword>
<keyword evidence="6 11" id="KW-0418">Kinase</keyword>
<dbReference type="GO" id="GO:0005524">
    <property type="term" value="F:ATP binding"/>
    <property type="evidence" value="ECO:0007669"/>
    <property type="project" value="UniProtKB-KW"/>
</dbReference>
<keyword evidence="9" id="KW-0812">Transmembrane</keyword>
<dbReference type="OrthoDB" id="9776727at2"/>
<dbReference type="PROSITE" id="PS51450">
    <property type="entry name" value="LRR"/>
    <property type="match status" value="1"/>
</dbReference>
<dbReference type="SUPFAM" id="SSF55874">
    <property type="entry name" value="ATPase domain of HSP90 chaperone/DNA topoisomerase II/histidine kinase"/>
    <property type="match status" value="1"/>
</dbReference>
<dbReference type="AlphaFoldDB" id="A0A1D8P8L8"/>
<dbReference type="PANTHER" id="PTHR43065:SF10">
    <property type="entry name" value="PEROXIDE STRESS-ACTIVATED HISTIDINE KINASE MAK3"/>
    <property type="match status" value="1"/>
</dbReference>
<evidence type="ECO:0000256" key="4">
    <source>
        <dbReference type="ARBA" id="ARBA00022679"/>
    </source>
</evidence>
<dbReference type="SUPFAM" id="SSF47384">
    <property type="entry name" value="Homodimeric domain of signal transducing histidine kinase"/>
    <property type="match status" value="1"/>
</dbReference>
<keyword evidence="3" id="KW-0597">Phosphoprotein</keyword>
<keyword evidence="8" id="KW-0902">Two-component regulatory system</keyword>
<dbReference type="SMART" id="SM00387">
    <property type="entry name" value="HATPase_c"/>
    <property type="match status" value="1"/>
</dbReference>
<proteinExistence type="predicted"/>
<dbReference type="InterPro" id="IPR036890">
    <property type="entry name" value="HATPase_C_sf"/>
</dbReference>
<name>A0A1D8P8L8_9FLAO</name>
<dbReference type="PRINTS" id="PR00344">
    <property type="entry name" value="BCTRLSENSOR"/>
</dbReference>
<keyword evidence="7" id="KW-0067">ATP-binding</keyword>
<evidence type="ECO:0000313" key="12">
    <source>
        <dbReference type="Proteomes" id="UP000176050"/>
    </source>
</evidence>
<organism evidence="11 12">
    <name type="scientific">Urechidicola croceus</name>
    <dbReference type="NCBI Taxonomy" id="1850246"/>
    <lineage>
        <taxon>Bacteria</taxon>
        <taxon>Pseudomonadati</taxon>
        <taxon>Bacteroidota</taxon>
        <taxon>Flavobacteriia</taxon>
        <taxon>Flavobacteriales</taxon>
        <taxon>Flavobacteriaceae</taxon>
        <taxon>Urechidicola</taxon>
    </lineage>
</organism>
<dbReference type="PROSITE" id="PS50109">
    <property type="entry name" value="HIS_KIN"/>
    <property type="match status" value="1"/>
</dbReference>
<keyword evidence="4" id="KW-0808">Transferase</keyword>
<dbReference type="PANTHER" id="PTHR43065">
    <property type="entry name" value="SENSOR HISTIDINE KINASE"/>
    <property type="match status" value="1"/>
</dbReference>
<evidence type="ECO:0000256" key="7">
    <source>
        <dbReference type="ARBA" id="ARBA00022840"/>
    </source>
</evidence>
<dbReference type="RefSeq" id="WP_070237064.1">
    <property type="nucleotide sequence ID" value="NZ_CP017478.1"/>
</dbReference>
<dbReference type="InterPro" id="IPR003661">
    <property type="entry name" value="HisK_dim/P_dom"/>
</dbReference>
<dbReference type="CDD" id="cd00082">
    <property type="entry name" value="HisKA"/>
    <property type="match status" value="1"/>
</dbReference>
<dbReference type="EMBL" id="CP017478">
    <property type="protein sequence ID" value="AOW20900.1"/>
    <property type="molecule type" value="Genomic_DNA"/>
</dbReference>
<evidence type="ECO:0000256" key="8">
    <source>
        <dbReference type="ARBA" id="ARBA00023012"/>
    </source>
</evidence>
<dbReference type="Pfam" id="PF02518">
    <property type="entry name" value="HATPase_c"/>
    <property type="match status" value="1"/>
</dbReference>
<dbReference type="InterPro" id="IPR003594">
    <property type="entry name" value="HATPase_dom"/>
</dbReference>
<dbReference type="SMART" id="SM00388">
    <property type="entry name" value="HisKA"/>
    <property type="match status" value="1"/>
</dbReference>
<feature type="transmembrane region" description="Helical" evidence="9">
    <location>
        <begin position="12"/>
        <end position="35"/>
    </location>
</feature>
<keyword evidence="5" id="KW-0547">Nucleotide-binding</keyword>
<dbReference type="GO" id="GO:0000155">
    <property type="term" value="F:phosphorelay sensor kinase activity"/>
    <property type="evidence" value="ECO:0007669"/>
    <property type="project" value="InterPro"/>
</dbReference>
<dbReference type="Gene3D" id="6.10.340.10">
    <property type="match status" value="1"/>
</dbReference>
<dbReference type="EC" id="2.7.13.3" evidence="2"/>
<evidence type="ECO:0000256" key="1">
    <source>
        <dbReference type="ARBA" id="ARBA00000085"/>
    </source>
</evidence>
<feature type="domain" description="Histidine kinase" evidence="10">
    <location>
        <begin position="278"/>
        <end position="485"/>
    </location>
</feature>
<evidence type="ECO:0000313" key="11">
    <source>
        <dbReference type="EMBL" id="AOW20900.1"/>
    </source>
</evidence>
<gene>
    <name evidence="11" type="ORF">LPB138_09545</name>
</gene>
<dbReference type="Gene3D" id="3.30.565.10">
    <property type="entry name" value="Histidine kinase-like ATPase, C-terminal domain"/>
    <property type="match status" value="1"/>
</dbReference>
<dbReference type="Gene3D" id="1.10.287.130">
    <property type="match status" value="1"/>
</dbReference>
<evidence type="ECO:0000256" key="2">
    <source>
        <dbReference type="ARBA" id="ARBA00012438"/>
    </source>
</evidence>
<dbReference type="STRING" id="1850246.LPB138_09545"/>
<protein>
    <recommendedName>
        <fullName evidence="2">histidine kinase</fullName>
        <ecNumber evidence="2">2.7.13.3</ecNumber>
    </recommendedName>
</protein>
<keyword evidence="9" id="KW-0472">Membrane</keyword>
<dbReference type="InterPro" id="IPR036097">
    <property type="entry name" value="HisK_dim/P_sf"/>
</dbReference>
<evidence type="ECO:0000256" key="6">
    <source>
        <dbReference type="ARBA" id="ARBA00022777"/>
    </source>
</evidence>
<dbReference type="InterPro" id="IPR001611">
    <property type="entry name" value="Leu-rich_rpt"/>
</dbReference>
<evidence type="ECO:0000256" key="9">
    <source>
        <dbReference type="SAM" id="Phobius"/>
    </source>
</evidence>
<comment type="catalytic activity">
    <reaction evidence="1">
        <text>ATP + protein L-histidine = ADP + protein N-phospho-L-histidine.</text>
        <dbReference type="EC" id="2.7.13.3"/>
    </reaction>
</comment>
<reference evidence="11 12" key="1">
    <citation type="submission" date="2016-10" db="EMBL/GenBank/DDBJ databases">
        <title>Lutibacter sp. LPB0138, isolated from marine gastropod.</title>
        <authorList>
            <person name="Kim E."/>
            <person name="Yi H."/>
        </authorList>
    </citation>
    <scope>NUCLEOTIDE SEQUENCE [LARGE SCALE GENOMIC DNA]</scope>
    <source>
        <strain evidence="11 12">LPB0138</strain>
    </source>
</reference>
<dbReference type="Pfam" id="PF00512">
    <property type="entry name" value="HisKA"/>
    <property type="match status" value="1"/>
</dbReference>
<feature type="transmembrane region" description="Helical" evidence="9">
    <location>
        <begin position="184"/>
        <end position="206"/>
    </location>
</feature>
<evidence type="ECO:0000256" key="3">
    <source>
        <dbReference type="ARBA" id="ARBA00022553"/>
    </source>
</evidence>
<dbReference type="InterPro" id="IPR004358">
    <property type="entry name" value="Sig_transdc_His_kin-like_C"/>
</dbReference>
<accession>A0A1D8P8L8</accession>
<dbReference type="InterPro" id="IPR005467">
    <property type="entry name" value="His_kinase_dom"/>
</dbReference>